<evidence type="ECO:0000256" key="1">
    <source>
        <dbReference type="SAM" id="MobiDB-lite"/>
    </source>
</evidence>
<reference evidence="3" key="1">
    <citation type="journal article" date="2019" name="Sci. Rep.">
        <title>Draft genome of Tanacetum cinerariifolium, the natural source of mosquito coil.</title>
        <authorList>
            <person name="Yamashiro T."/>
            <person name="Shiraishi A."/>
            <person name="Satake H."/>
            <person name="Nakayama K."/>
        </authorList>
    </citation>
    <scope>NUCLEOTIDE SEQUENCE</scope>
</reference>
<dbReference type="EMBL" id="BKCJ010004591">
    <property type="protein sequence ID" value="GEU61951.1"/>
    <property type="molecule type" value="Genomic_DNA"/>
</dbReference>
<feature type="compositionally biased region" description="Basic and acidic residues" evidence="1">
    <location>
        <begin position="1"/>
        <end position="18"/>
    </location>
</feature>
<evidence type="ECO:0000259" key="2">
    <source>
        <dbReference type="Pfam" id="PF07727"/>
    </source>
</evidence>
<feature type="compositionally biased region" description="Basic and acidic residues" evidence="1">
    <location>
        <begin position="870"/>
        <end position="879"/>
    </location>
</feature>
<accession>A0A6L2LJE0</accession>
<feature type="compositionally biased region" description="Polar residues" evidence="1">
    <location>
        <begin position="514"/>
        <end position="524"/>
    </location>
</feature>
<proteinExistence type="predicted"/>
<gene>
    <name evidence="3" type="ORF">Tci_033929</name>
</gene>
<protein>
    <submittedName>
        <fullName evidence="3">Retrovirus-related Pol polyprotein from transposon TNT 1-94</fullName>
    </submittedName>
</protein>
<feature type="domain" description="Reverse transcriptase Ty1/copia-type" evidence="2">
    <location>
        <begin position="527"/>
        <end position="600"/>
    </location>
</feature>
<dbReference type="AlphaFoldDB" id="A0A6L2LJE0"/>
<feature type="region of interest" description="Disordered" evidence="1">
    <location>
        <begin position="1012"/>
        <end position="1031"/>
    </location>
</feature>
<dbReference type="Pfam" id="PF07727">
    <property type="entry name" value="RVT_2"/>
    <property type="match status" value="1"/>
</dbReference>
<comment type="caution">
    <text evidence="3">The sequence shown here is derived from an EMBL/GenBank/DDBJ whole genome shotgun (WGS) entry which is preliminary data.</text>
</comment>
<feature type="region of interest" description="Disordered" evidence="1">
    <location>
        <begin position="1"/>
        <end position="32"/>
    </location>
</feature>
<evidence type="ECO:0000313" key="3">
    <source>
        <dbReference type="EMBL" id="GEU61951.1"/>
    </source>
</evidence>
<name>A0A6L2LJE0_TANCI</name>
<feature type="compositionally biased region" description="Basic and acidic residues" evidence="1">
    <location>
        <begin position="496"/>
        <end position="512"/>
    </location>
</feature>
<feature type="region of interest" description="Disordered" evidence="1">
    <location>
        <begin position="487"/>
        <end position="524"/>
    </location>
</feature>
<feature type="region of interest" description="Disordered" evidence="1">
    <location>
        <begin position="803"/>
        <end position="890"/>
    </location>
</feature>
<sequence length="1125" mass="127252">MMEQAYNKDKDQVKDSRTQRQSNLNKSKEAWLKPNQSPSLTRVENLGIHDKDSRSYNFILRVVMGVGSSLGISASQITLIVAKDLGDRVQLLMQGTSLTKQERECKLYDAFDKFTNIKRESLHEYYLRFTQLINDMNIYNIKIEQFQVNTKFLNNLPPKWSKFVTDVKLVKDLHTINFDQLHAYLEKHELHANEVCLLRERYQDSLAFPMTESPLVDSGFVVLVLSPRDDPIAYLNMAMSFPTAVASLRGDKGKVILVLVIRVMLLVVKTGDLDTYDSDCDDISNAKAVLMANISNYGSDVISEDLKAQIQDKVFVITSLKNDLRKLKGKEIIDTAAQIPFAITVVSGMFKLDLDPLAPKFFQNKEARIDYLKYIQKQAHILQGIVEQAKVKPPLENALDFAYSGYSKHMIGNRSQLLNFVSKFLGTVRFGNDYIARIISKTPYELLQDKKPNLSFFHVFGALCYPTNDNDDLGKFDAKVDIEQEHSPNISQAFEESPKTPTSRDDPLHESFYEDSTSQGSSVNVKTDEFGGVLKNKARLVALGFRQDEGINFEESFSPVARIEAIRIFVANAADKNMMIFQMDFKMAFFNSELKEEEHVENEIVELCFVLTEYQLADIFTKLLARERFNFLIKKLGMRSMSPKALKRLIEEEDKRNINTTQQKALDDALVAPADRLEFERCYIRLHTDIKPKEAIFHVVLDALALTPFYQAFLITAEKADSDTSPKHKPVQAKVAKYDKKKQPAKKTKDKGLAVLSEVALTKAEELKLATKRRKKDFYISHASGSGDAFDTQSKVLNEQHLKTTSEDDGSGTILGVPNIPIYESKSEKESWGDSGEEDEDDENDCVDKSDVDDNDNGSSDDHDDDSDDERTKSDRDKIPNPNLTNSGFEQEEEAAYVTLTLVLDTQKLERGVIASLTDTIAHHAIRILEITLSFTTTIPPPPLFFNPLSQQATPTPTPTALETTTSLPALLDFAFVFKFNERILPQAISDVATPIIEKNVTEALEAAVLTSKSANAEEPSHTVEDSGMQQDQEVVTGDNDEQPADKKVTKADWFKNPERPLIPNLYWSTCKSITDIEYHFEDCSMATTKCLDRHNPENKPYPFDLRKPLSLTQDHRGRQIILQD</sequence>
<dbReference type="InterPro" id="IPR013103">
    <property type="entry name" value="RVT_2"/>
</dbReference>
<feature type="region of interest" description="Disordered" evidence="1">
    <location>
        <begin position="721"/>
        <end position="749"/>
    </location>
</feature>
<organism evidence="3">
    <name type="scientific">Tanacetum cinerariifolium</name>
    <name type="common">Dalmatian daisy</name>
    <name type="synonym">Chrysanthemum cinerariifolium</name>
    <dbReference type="NCBI Taxonomy" id="118510"/>
    <lineage>
        <taxon>Eukaryota</taxon>
        <taxon>Viridiplantae</taxon>
        <taxon>Streptophyta</taxon>
        <taxon>Embryophyta</taxon>
        <taxon>Tracheophyta</taxon>
        <taxon>Spermatophyta</taxon>
        <taxon>Magnoliopsida</taxon>
        <taxon>eudicotyledons</taxon>
        <taxon>Gunneridae</taxon>
        <taxon>Pentapetalae</taxon>
        <taxon>asterids</taxon>
        <taxon>campanulids</taxon>
        <taxon>Asterales</taxon>
        <taxon>Asteraceae</taxon>
        <taxon>Asteroideae</taxon>
        <taxon>Anthemideae</taxon>
        <taxon>Anthemidinae</taxon>
        <taxon>Tanacetum</taxon>
    </lineage>
</organism>
<feature type="compositionally biased region" description="Acidic residues" evidence="1">
    <location>
        <begin position="835"/>
        <end position="845"/>
    </location>
</feature>